<dbReference type="Gene3D" id="3.90.1140.10">
    <property type="entry name" value="Cyclic phosphodiesterase"/>
    <property type="match status" value="1"/>
</dbReference>
<evidence type="ECO:0000313" key="2">
    <source>
        <dbReference type="Proteomes" id="UP001437256"/>
    </source>
</evidence>
<dbReference type="PANTHER" id="PTHR28141">
    <property type="entry name" value="2',3'-CYCLIC-NUCLEOTIDE 3'-PHOSPHODIESTERASE"/>
    <property type="match status" value="1"/>
</dbReference>
<accession>A0ABR2ZZN3</accession>
<dbReference type="Proteomes" id="UP001437256">
    <property type="component" value="Unassembled WGS sequence"/>
</dbReference>
<name>A0ABR2ZZN3_9AGAR</name>
<dbReference type="SUPFAM" id="SSF55144">
    <property type="entry name" value="LigT-like"/>
    <property type="match status" value="1"/>
</dbReference>
<comment type="caution">
    <text evidence="1">The sequence shown here is derived from an EMBL/GenBank/DDBJ whole genome shotgun (WGS) entry which is preliminary data.</text>
</comment>
<gene>
    <name evidence="1" type="ORF">AAF712_006560</name>
</gene>
<dbReference type="InterPro" id="IPR012386">
    <property type="entry name" value="Cyclic-nucl_3Pdiesterase"/>
</dbReference>
<organism evidence="1 2">
    <name type="scientific">Marasmius tenuissimus</name>
    <dbReference type="NCBI Taxonomy" id="585030"/>
    <lineage>
        <taxon>Eukaryota</taxon>
        <taxon>Fungi</taxon>
        <taxon>Dikarya</taxon>
        <taxon>Basidiomycota</taxon>
        <taxon>Agaricomycotina</taxon>
        <taxon>Agaricomycetes</taxon>
        <taxon>Agaricomycetidae</taxon>
        <taxon>Agaricales</taxon>
        <taxon>Marasmiineae</taxon>
        <taxon>Marasmiaceae</taxon>
        <taxon>Marasmius</taxon>
    </lineage>
</organism>
<dbReference type="Pfam" id="PF07823">
    <property type="entry name" value="CPDase"/>
    <property type="match status" value="1"/>
</dbReference>
<proteinExistence type="predicted"/>
<evidence type="ECO:0000313" key="1">
    <source>
        <dbReference type="EMBL" id="KAL0066517.1"/>
    </source>
</evidence>
<dbReference type="PANTHER" id="PTHR28141:SF1">
    <property type="entry name" value="2',3'-CYCLIC-NUCLEOTIDE 3'-PHOSPHODIESTERASE"/>
    <property type="match status" value="1"/>
</dbReference>
<dbReference type="EMBL" id="JBBXMP010000035">
    <property type="protein sequence ID" value="KAL0066517.1"/>
    <property type="molecule type" value="Genomic_DNA"/>
</dbReference>
<sequence length="203" mass="22934">MVESKDVGVTLWIVPSEGEMVKLERIMDIRPSSGRDTEPASYPKFDPHITLASLPSSTDISISQLRESIPKDQRPLKVHSKSVDIGDHFFRSVYIAVNLSSELVELHRRVHDTLKVEPRTPTFPHISLCYITDSDAANGERQRYHEELQSTRRICKEDDGNVALNCGVDEEDWVSGFVASEIWVAECEGPVETWKILDKISLS</sequence>
<dbReference type="InterPro" id="IPR009097">
    <property type="entry name" value="Cyclic_Pdiesterase"/>
</dbReference>
<keyword evidence="2" id="KW-1185">Reference proteome</keyword>
<evidence type="ECO:0008006" key="3">
    <source>
        <dbReference type="Google" id="ProtNLM"/>
    </source>
</evidence>
<protein>
    <recommendedName>
        <fullName evidence="3">2',3'-cyclic-nucleotide 3'-phosphodiesterase</fullName>
    </recommendedName>
</protein>
<reference evidence="1 2" key="1">
    <citation type="submission" date="2024-05" db="EMBL/GenBank/DDBJ databases">
        <title>A draft genome resource for the thread blight pathogen Marasmius tenuissimus strain MS-2.</title>
        <authorList>
            <person name="Yulfo-Soto G.E."/>
            <person name="Baruah I.K."/>
            <person name="Amoako-Attah I."/>
            <person name="Bukari Y."/>
            <person name="Meinhardt L.W."/>
            <person name="Bailey B.A."/>
            <person name="Cohen S.P."/>
        </authorList>
    </citation>
    <scope>NUCLEOTIDE SEQUENCE [LARGE SCALE GENOMIC DNA]</scope>
    <source>
        <strain evidence="1 2">MS-2</strain>
    </source>
</reference>